<evidence type="ECO:0000313" key="2">
    <source>
        <dbReference type="EMBL" id="KAK8868649.1"/>
    </source>
</evidence>
<protein>
    <submittedName>
        <fullName evidence="2">Uncharacterized protein</fullName>
    </submittedName>
</protein>
<evidence type="ECO:0000313" key="3">
    <source>
        <dbReference type="Proteomes" id="UP001390339"/>
    </source>
</evidence>
<sequence length="95" mass="10565">MPIPTHTHATQSYVPPLSLPKVRRSSSWSRGHSLRFHVDRPISSSDGPVPPPLPIMLNPTIWYLLLSIKILLPSIYLTTSPSSAWLPSYGLEHDG</sequence>
<reference evidence="2 3" key="1">
    <citation type="journal article" date="2024" name="IMA Fungus">
        <title>Apiospora arundinis, a panoply of carbohydrate-active enzymes and secondary metabolites.</title>
        <authorList>
            <person name="Sorensen T."/>
            <person name="Petersen C."/>
            <person name="Muurmann A.T."/>
            <person name="Christiansen J.V."/>
            <person name="Brundto M.L."/>
            <person name="Overgaard C.K."/>
            <person name="Boysen A.T."/>
            <person name="Wollenberg R.D."/>
            <person name="Larsen T.O."/>
            <person name="Sorensen J.L."/>
            <person name="Nielsen K.L."/>
            <person name="Sondergaard T.E."/>
        </authorList>
    </citation>
    <scope>NUCLEOTIDE SEQUENCE [LARGE SCALE GENOMIC DNA]</scope>
    <source>
        <strain evidence="2 3">AAU 773</strain>
    </source>
</reference>
<name>A0ABR2IV02_9PEZI</name>
<proteinExistence type="predicted"/>
<dbReference type="EMBL" id="JAPCWZ010000004">
    <property type="protein sequence ID" value="KAK8868649.1"/>
    <property type="molecule type" value="Genomic_DNA"/>
</dbReference>
<gene>
    <name evidence="2" type="ORF">PGQ11_007227</name>
</gene>
<keyword evidence="3" id="KW-1185">Reference proteome</keyword>
<evidence type="ECO:0000256" key="1">
    <source>
        <dbReference type="SAM" id="MobiDB-lite"/>
    </source>
</evidence>
<accession>A0ABR2IV02</accession>
<feature type="region of interest" description="Disordered" evidence="1">
    <location>
        <begin position="1"/>
        <end position="29"/>
    </location>
</feature>
<organism evidence="2 3">
    <name type="scientific">Apiospora arundinis</name>
    <dbReference type="NCBI Taxonomy" id="335852"/>
    <lineage>
        <taxon>Eukaryota</taxon>
        <taxon>Fungi</taxon>
        <taxon>Dikarya</taxon>
        <taxon>Ascomycota</taxon>
        <taxon>Pezizomycotina</taxon>
        <taxon>Sordariomycetes</taxon>
        <taxon>Xylariomycetidae</taxon>
        <taxon>Amphisphaeriales</taxon>
        <taxon>Apiosporaceae</taxon>
        <taxon>Apiospora</taxon>
    </lineage>
</organism>
<dbReference type="Proteomes" id="UP001390339">
    <property type="component" value="Unassembled WGS sequence"/>
</dbReference>
<comment type="caution">
    <text evidence="2">The sequence shown here is derived from an EMBL/GenBank/DDBJ whole genome shotgun (WGS) entry which is preliminary data.</text>
</comment>